<accession>A0A8S5LBC9</accession>
<protein>
    <submittedName>
        <fullName evidence="1">Uncharacterized protein</fullName>
    </submittedName>
</protein>
<proteinExistence type="predicted"/>
<name>A0A8S5LBC9_9CAUD</name>
<organism evidence="1">
    <name type="scientific">Siphoviridae sp. ctXOZ1</name>
    <dbReference type="NCBI Taxonomy" id="2823585"/>
    <lineage>
        <taxon>Viruses</taxon>
        <taxon>Duplodnaviria</taxon>
        <taxon>Heunggongvirae</taxon>
        <taxon>Uroviricota</taxon>
        <taxon>Caudoviricetes</taxon>
    </lineage>
</organism>
<evidence type="ECO:0000313" key="1">
    <source>
        <dbReference type="EMBL" id="DAD67239.1"/>
    </source>
</evidence>
<dbReference type="EMBL" id="BK014672">
    <property type="protein sequence ID" value="DAD67239.1"/>
    <property type="molecule type" value="Genomic_DNA"/>
</dbReference>
<reference evidence="1" key="1">
    <citation type="journal article" date="2021" name="Proc. Natl. Acad. Sci. U.S.A.">
        <title>A Catalog of Tens of Thousands of Viruses from Human Metagenomes Reveals Hidden Associations with Chronic Diseases.</title>
        <authorList>
            <person name="Tisza M.J."/>
            <person name="Buck C.B."/>
        </authorList>
    </citation>
    <scope>NUCLEOTIDE SEQUENCE</scope>
    <source>
        <strain evidence="1">CtXOZ1</strain>
    </source>
</reference>
<sequence>MTHFDIQEAVLQRWNDPPSRNRWLAWGCDWSLVAAFLVGDTEPNNPPPRDHVEQVLTDHIKRFGASFTAPYTTIMQSVAYANVASEVTLSGHVRDVYSAALTVCRDAYIQAVLQDTVKGMVAEFFEEWEEWEGCP</sequence>